<evidence type="ECO:0000256" key="6">
    <source>
        <dbReference type="SAM" id="Phobius"/>
    </source>
</evidence>
<evidence type="ECO:0000256" key="2">
    <source>
        <dbReference type="ARBA" id="ARBA00010583"/>
    </source>
</evidence>
<keyword evidence="4 6" id="KW-1133">Transmembrane helix</keyword>
<keyword evidence="5 6" id="KW-0472">Membrane</keyword>
<evidence type="ECO:0000313" key="7">
    <source>
        <dbReference type="EMBL" id="OAP02579.1"/>
    </source>
</evidence>
<dbReference type="CDD" id="cd20069">
    <property type="entry name" value="5TM_Oxa1-like"/>
    <property type="match status" value="1"/>
</dbReference>
<keyword evidence="3 6" id="KW-0812">Transmembrane</keyword>
<name>A0A178V8R1_ARATH</name>
<dbReference type="ExpressionAtlas" id="A0A178V8R1">
    <property type="expression patterns" value="baseline and differential"/>
</dbReference>
<dbReference type="PANTHER" id="PTHR12428:SF65">
    <property type="entry name" value="CYTOCHROME C OXIDASE ASSEMBLY PROTEIN COX18, MITOCHONDRIAL"/>
    <property type="match status" value="1"/>
</dbReference>
<evidence type="ECO:0000256" key="3">
    <source>
        <dbReference type="ARBA" id="ARBA00022692"/>
    </source>
</evidence>
<gene>
    <name evidence="7" type="ordered locus">AXX17_At3g37980</name>
</gene>
<feature type="transmembrane region" description="Helical" evidence="6">
    <location>
        <begin position="136"/>
        <end position="159"/>
    </location>
</feature>
<evidence type="ECO:0000256" key="4">
    <source>
        <dbReference type="ARBA" id="ARBA00022989"/>
    </source>
</evidence>
<sequence length="336" mass="37670">MAFRRVLLSHLRRSHHTCSSLSPHHVSATTQPLIALALFQSRFFSTPSDLDSELTRFRDDSIAGVGSNDHGLEFDDSIASLGSNGHGLEFGDSIGSLGSNGYGLEFGDLSQDLSNYDYLTQPVISLLDSYHDITGLPWWVVIATSTVAFRTALLPILILQRKQTKRISQFLPKLPHFWPPQGSGRSVLDQLKLFRKERKDIGCPSFLWVPAYFSIQISCFFLWITSIRRMSLDHHPGFDSGGALWFQNLTEIPNGLYGPLFPFLIAGLHYTNTQITFTASSVHKVDKFTELAKAYKTFLNLLTCALYFLSFQMPQGSLLYWATNLSFSIAQVCSND</sequence>
<dbReference type="InterPro" id="IPR001708">
    <property type="entry name" value="YidC/ALB3/OXA1/COX18"/>
</dbReference>
<feature type="transmembrane region" description="Helical" evidence="6">
    <location>
        <begin position="205"/>
        <end position="224"/>
    </location>
</feature>
<comment type="caution">
    <text evidence="7">The sequence shown here is derived from an EMBL/GenBank/DDBJ whole genome shotgun (WGS) entry which is preliminary data.</text>
</comment>
<accession>A0A178V8R1</accession>
<comment type="similarity">
    <text evidence="2">Belongs to the OXA1/ALB3/YidC (TC 2.A.9.2) family.</text>
</comment>
<evidence type="ECO:0000313" key="8">
    <source>
        <dbReference type="Proteomes" id="UP000078284"/>
    </source>
</evidence>
<organism evidence="7 8">
    <name type="scientific">Arabidopsis thaliana</name>
    <name type="common">Mouse-ear cress</name>
    <dbReference type="NCBI Taxonomy" id="3702"/>
    <lineage>
        <taxon>Eukaryota</taxon>
        <taxon>Viridiplantae</taxon>
        <taxon>Streptophyta</taxon>
        <taxon>Embryophyta</taxon>
        <taxon>Tracheophyta</taxon>
        <taxon>Spermatophyta</taxon>
        <taxon>Magnoliopsida</taxon>
        <taxon>eudicotyledons</taxon>
        <taxon>Gunneridae</taxon>
        <taxon>Pentapetalae</taxon>
        <taxon>rosids</taxon>
        <taxon>malvids</taxon>
        <taxon>Brassicales</taxon>
        <taxon>Brassicaceae</taxon>
        <taxon>Camelineae</taxon>
        <taxon>Arabidopsis</taxon>
    </lineage>
</organism>
<dbReference type="GO" id="GO:0016020">
    <property type="term" value="C:membrane"/>
    <property type="evidence" value="ECO:0007669"/>
    <property type="project" value="UniProtKB-SubCell"/>
</dbReference>
<dbReference type="Proteomes" id="UP000078284">
    <property type="component" value="Chromosome 3"/>
</dbReference>
<comment type="subcellular location">
    <subcellularLocation>
        <location evidence="1">Membrane</location>
        <topology evidence="1">Multi-pass membrane protein</topology>
    </subcellularLocation>
</comment>
<dbReference type="GO" id="GO:0032977">
    <property type="term" value="F:membrane insertase activity"/>
    <property type="evidence" value="ECO:0007669"/>
    <property type="project" value="InterPro"/>
</dbReference>
<evidence type="ECO:0000256" key="5">
    <source>
        <dbReference type="ARBA" id="ARBA00023136"/>
    </source>
</evidence>
<dbReference type="GO" id="GO:0051205">
    <property type="term" value="P:protein insertion into membrane"/>
    <property type="evidence" value="ECO:0007669"/>
    <property type="project" value="UniProtKB-ARBA"/>
</dbReference>
<proteinExistence type="inferred from homology"/>
<evidence type="ECO:0000256" key="1">
    <source>
        <dbReference type="ARBA" id="ARBA00004141"/>
    </source>
</evidence>
<reference evidence="8" key="1">
    <citation type="journal article" date="2016" name="Proc. Natl. Acad. Sci. U.S.A.">
        <title>Chromosome-level assembly of Arabidopsis thaliana Ler reveals the extent of translocation and inversion polymorphisms.</title>
        <authorList>
            <person name="Zapata L."/>
            <person name="Ding J."/>
            <person name="Willing E.M."/>
            <person name="Hartwig B."/>
            <person name="Bezdan D."/>
            <person name="Jiao W.B."/>
            <person name="Patel V."/>
            <person name="Velikkakam James G."/>
            <person name="Koornneef M."/>
            <person name="Ossowski S."/>
            <person name="Schneeberger K."/>
        </authorList>
    </citation>
    <scope>NUCLEOTIDE SEQUENCE [LARGE SCALE GENOMIC DNA]</scope>
    <source>
        <strain evidence="8">cv. Landsberg erecta</strain>
    </source>
</reference>
<protein>
    <submittedName>
        <fullName evidence="7">Uncharacterized protein</fullName>
    </submittedName>
</protein>
<dbReference type="AlphaFoldDB" id="A0A178V8R1"/>
<dbReference type="EMBL" id="LUHQ01000003">
    <property type="protein sequence ID" value="OAP02579.1"/>
    <property type="molecule type" value="Genomic_DNA"/>
</dbReference>
<dbReference type="PANTHER" id="PTHR12428">
    <property type="entry name" value="OXA1"/>
    <property type="match status" value="1"/>
</dbReference>